<accession>A0AAD7IEY3</accession>
<organism evidence="1 2">
    <name type="scientific">Mycena maculata</name>
    <dbReference type="NCBI Taxonomy" id="230809"/>
    <lineage>
        <taxon>Eukaryota</taxon>
        <taxon>Fungi</taxon>
        <taxon>Dikarya</taxon>
        <taxon>Basidiomycota</taxon>
        <taxon>Agaricomycotina</taxon>
        <taxon>Agaricomycetes</taxon>
        <taxon>Agaricomycetidae</taxon>
        <taxon>Agaricales</taxon>
        <taxon>Marasmiineae</taxon>
        <taxon>Mycenaceae</taxon>
        <taxon>Mycena</taxon>
    </lineage>
</organism>
<proteinExistence type="predicted"/>
<reference evidence="1" key="1">
    <citation type="submission" date="2023-03" db="EMBL/GenBank/DDBJ databases">
        <title>Massive genome expansion in bonnet fungi (Mycena s.s.) driven by repeated elements and novel gene families across ecological guilds.</title>
        <authorList>
            <consortium name="Lawrence Berkeley National Laboratory"/>
            <person name="Harder C.B."/>
            <person name="Miyauchi S."/>
            <person name="Viragh M."/>
            <person name="Kuo A."/>
            <person name="Thoen E."/>
            <person name="Andreopoulos B."/>
            <person name="Lu D."/>
            <person name="Skrede I."/>
            <person name="Drula E."/>
            <person name="Henrissat B."/>
            <person name="Morin E."/>
            <person name="Kohler A."/>
            <person name="Barry K."/>
            <person name="LaButti K."/>
            <person name="Morin E."/>
            <person name="Salamov A."/>
            <person name="Lipzen A."/>
            <person name="Mereny Z."/>
            <person name="Hegedus B."/>
            <person name="Baldrian P."/>
            <person name="Stursova M."/>
            <person name="Weitz H."/>
            <person name="Taylor A."/>
            <person name="Grigoriev I.V."/>
            <person name="Nagy L.G."/>
            <person name="Martin F."/>
            <person name="Kauserud H."/>
        </authorList>
    </citation>
    <scope>NUCLEOTIDE SEQUENCE</scope>
    <source>
        <strain evidence="1">CBHHK188m</strain>
    </source>
</reference>
<sequence>MSPRPCICQDPNARLTKDTLMNLAEFFKNLDPVSSTDDDLTFLLQYLKSDDIPSTDEVCCAHTLGQYHAMFALHSLASILKGGHPDDPVPVQRIVQSWQDIKKWIQYSYTDWILRRKFIGQQKQDRVQGFNSIIPFLTAATQIPELRDLMFSHPGEDRLLEILAFCWSIEGEAWFMETDNRFIEPQTAARPLSTLFENEGLKQLKGTSVEVHGVLCGIAGWNPTDIARNALTLLVKPSIALSHRHTHLQMLILLDIIPKFSDALLAQHSIRHVTRTLSDLASRAYNSDSSEEVAKCIVSCITYLARSITKSITKGDESIVQWSNCHGPFDR</sequence>
<dbReference type="AlphaFoldDB" id="A0AAD7IEY3"/>
<keyword evidence="2" id="KW-1185">Reference proteome</keyword>
<gene>
    <name evidence="1" type="ORF">DFH07DRAFT_839184</name>
</gene>
<comment type="caution">
    <text evidence="1">The sequence shown here is derived from an EMBL/GenBank/DDBJ whole genome shotgun (WGS) entry which is preliminary data.</text>
</comment>
<dbReference type="Proteomes" id="UP001215280">
    <property type="component" value="Unassembled WGS sequence"/>
</dbReference>
<dbReference type="EMBL" id="JARJLG010000128">
    <property type="protein sequence ID" value="KAJ7740197.1"/>
    <property type="molecule type" value="Genomic_DNA"/>
</dbReference>
<evidence type="ECO:0000313" key="2">
    <source>
        <dbReference type="Proteomes" id="UP001215280"/>
    </source>
</evidence>
<evidence type="ECO:0000313" key="1">
    <source>
        <dbReference type="EMBL" id="KAJ7740197.1"/>
    </source>
</evidence>
<name>A0AAD7IEY3_9AGAR</name>
<protein>
    <submittedName>
        <fullName evidence="1">Uncharacterized protein</fullName>
    </submittedName>
</protein>